<comment type="caution">
    <text evidence="1">The sequence shown here is derived from an EMBL/GenBank/DDBJ whole genome shotgun (WGS) entry which is preliminary data.</text>
</comment>
<accession>A0A9P6L0Q8</accession>
<dbReference type="OrthoDB" id="10396731at2759"/>
<organism evidence="1 2">
    <name type="scientific">Nosema granulosis</name>
    <dbReference type="NCBI Taxonomy" id="83296"/>
    <lineage>
        <taxon>Eukaryota</taxon>
        <taxon>Fungi</taxon>
        <taxon>Fungi incertae sedis</taxon>
        <taxon>Microsporidia</taxon>
        <taxon>Nosematidae</taxon>
        <taxon>Nosema</taxon>
    </lineage>
</organism>
<keyword evidence="2" id="KW-1185">Reference proteome</keyword>
<dbReference type="AlphaFoldDB" id="A0A9P6L0Q8"/>
<dbReference type="EMBL" id="SBJO01000008">
    <property type="protein sequence ID" value="KAF9764813.1"/>
    <property type="molecule type" value="Genomic_DNA"/>
</dbReference>
<protein>
    <submittedName>
        <fullName evidence="1">Uncharacterized protein</fullName>
    </submittedName>
</protein>
<name>A0A9P6L0Q8_9MICR</name>
<dbReference type="Proteomes" id="UP000740883">
    <property type="component" value="Unassembled WGS sequence"/>
</dbReference>
<sequence length="303" mass="36273">MKNDLSEKEFINRLRFIRPSKAYNKELMKEIEERELLNNIFVLKYLNELQELNICKYEVQCLLLTQFDPANSINKFIKIEREYKETQKKNYRFKNVIESIKTKQLTPDFNSFIDAIESILMSTKSNQSVKDDDTRVLKVQINHKIMSDFLILCRKFMHKHTSHKCIKGELALINDLSSGTMSYREGWLYVFESKLISDYILFVFYFLCLDNLNVMKYQILRNMIEERIGGENLDIFKEANGRYQGYLTNKTFVEQYKEFTTGFNQNKFTFEKPEEKIEKPEKARKEILDWCKAREKAFTETIE</sequence>
<reference evidence="1 2" key="1">
    <citation type="journal article" date="2020" name="Genome Biol. Evol.">
        <title>Comparative genomics of strictly vertically transmitted, feminizing microsporidia endosymbionts of amphipod crustaceans.</title>
        <authorList>
            <person name="Cormier A."/>
            <person name="Chebbi M.A."/>
            <person name="Giraud I."/>
            <person name="Wattier R."/>
            <person name="Teixeira M."/>
            <person name="Gilbert C."/>
            <person name="Rigaud T."/>
            <person name="Cordaux R."/>
        </authorList>
    </citation>
    <scope>NUCLEOTIDE SEQUENCE [LARGE SCALE GENOMIC DNA]</scope>
    <source>
        <strain evidence="1 2">Ou3-Ou53</strain>
    </source>
</reference>
<evidence type="ECO:0000313" key="2">
    <source>
        <dbReference type="Proteomes" id="UP000740883"/>
    </source>
</evidence>
<evidence type="ECO:0000313" key="1">
    <source>
        <dbReference type="EMBL" id="KAF9764813.1"/>
    </source>
</evidence>
<proteinExistence type="predicted"/>
<gene>
    <name evidence="1" type="ORF">NGRA_0252</name>
</gene>